<evidence type="ECO:0000256" key="3">
    <source>
        <dbReference type="PROSITE-ProRule" id="PRU00221"/>
    </source>
</evidence>
<feature type="domain" description="NACHT" evidence="4">
    <location>
        <begin position="278"/>
        <end position="427"/>
    </location>
</feature>
<dbReference type="Pfam" id="PF00400">
    <property type="entry name" value="WD40"/>
    <property type="match status" value="14"/>
</dbReference>
<dbReference type="CDD" id="cd00200">
    <property type="entry name" value="WD40"/>
    <property type="match status" value="2"/>
</dbReference>
<dbReference type="Gene3D" id="2.130.10.10">
    <property type="entry name" value="YVTN repeat-like/Quinoprotein amine dehydrogenase"/>
    <property type="match status" value="7"/>
</dbReference>
<dbReference type="GO" id="GO:1990234">
    <property type="term" value="C:transferase complex"/>
    <property type="evidence" value="ECO:0007669"/>
    <property type="project" value="UniProtKB-ARBA"/>
</dbReference>
<dbReference type="InterPro" id="IPR001680">
    <property type="entry name" value="WD40_rpt"/>
</dbReference>
<dbReference type="PRINTS" id="PR00320">
    <property type="entry name" value="GPROTEINBRPT"/>
</dbReference>
<dbReference type="SMART" id="SM00320">
    <property type="entry name" value="WD40"/>
    <property type="match status" value="14"/>
</dbReference>
<dbReference type="PROSITE" id="PS50294">
    <property type="entry name" value="WD_REPEATS_REGION"/>
    <property type="match status" value="14"/>
</dbReference>
<feature type="repeat" description="WD" evidence="3">
    <location>
        <begin position="855"/>
        <end position="896"/>
    </location>
</feature>
<feature type="repeat" description="WD" evidence="3">
    <location>
        <begin position="1329"/>
        <end position="1370"/>
    </location>
</feature>
<feature type="repeat" description="WD" evidence="3">
    <location>
        <begin position="1069"/>
        <end position="1110"/>
    </location>
</feature>
<organism evidence="5 6">
    <name type="scientific">Favolaschia claudopus</name>
    <dbReference type="NCBI Taxonomy" id="2862362"/>
    <lineage>
        <taxon>Eukaryota</taxon>
        <taxon>Fungi</taxon>
        <taxon>Dikarya</taxon>
        <taxon>Basidiomycota</taxon>
        <taxon>Agaricomycotina</taxon>
        <taxon>Agaricomycetes</taxon>
        <taxon>Agaricomycetidae</taxon>
        <taxon>Agaricales</taxon>
        <taxon>Marasmiineae</taxon>
        <taxon>Mycenaceae</taxon>
        <taxon>Favolaschia</taxon>
    </lineage>
</organism>
<feature type="repeat" description="WD" evidence="3">
    <location>
        <begin position="1243"/>
        <end position="1284"/>
    </location>
</feature>
<dbReference type="InterPro" id="IPR036322">
    <property type="entry name" value="WD40_repeat_dom_sf"/>
</dbReference>
<dbReference type="SUPFAM" id="SSF50998">
    <property type="entry name" value="Quinoprotein alcohol dehydrogenase-like"/>
    <property type="match status" value="1"/>
</dbReference>
<dbReference type="InterPro" id="IPR027417">
    <property type="entry name" value="P-loop_NTPase"/>
</dbReference>
<feature type="repeat" description="WD" evidence="3">
    <location>
        <begin position="1372"/>
        <end position="1404"/>
    </location>
</feature>
<dbReference type="InterPro" id="IPR019775">
    <property type="entry name" value="WD40_repeat_CS"/>
</dbReference>
<evidence type="ECO:0000259" key="4">
    <source>
        <dbReference type="PROSITE" id="PS50837"/>
    </source>
</evidence>
<evidence type="ECO:0000313" key="5">
    <source>
        <dbReference type="EMBL" id="KAK6966959.1"/>
    </source>
</evidence>
<gene>
    <name evidence="5" type="ORF">R3P38DRAFT_2672399</name>
</gene>
<keyword evidence="1 3" id="KW-0853">WD repeat</keyword>
<evidence type="ECO:0000313" key="6">
    <source>
        <dbReference type="Proteomes" id="UP001362999"/>
    </source>
</evidence>
<accession>A0AAV9Z122</accession>
<feature type="repeat" description="WD" evidence="3">
    <location>
        <begin position="984"/>
        <end position="1016"/>
    </location>
</feature>
<dbReference type="InterPro" id="IPR020472">
    <property type="entry name" value="WD40_PAC1"/>
</dbReference>
<feature type="repeat" description="WD" evidence="3">
    <location>
        <begin position="941"/>
        <end position="973"/>
    </location>
</feature>
<dbReference type="PROSITE" id="PS50082">
    <property type="entry name" value="WD_REPEATS_2"/>
    <property type="match status" value="14"/>
</dbReference>
<feature type="repeat" description="WD" evidence="3">
    <location>
        <begin position="1200"/>
        <end position="1241"/>
    </location>
</feature>
<dbReference type="InterPro" id="IPR056884">
    <property type="entry name" value="NPHP3-like_N"/>
</dbReference>
<dbReference type="SUPFAM" id="SSF52540">
    <property type="entry name" value="P-loop containing nucleoside triphosphate hydrolases"/>
    <property type="match status" value="1"/>
</dbReference>
<sequence>MYVVVKLDIKRKGSISGHIFLRLSHVSTQELQEAATRAVQRMRGDVENIERSPGNPRVMGIANAAIQAEAMADNFQPLLSKLLSQLEPIVEMGDEIAKIHPYINIAWKVLTSVYKVMEKQRNTDEKIVKLVQAMVQLYSSVGDMDFLRDKINSLENVVLEIAAQTLECSLFIREYTGHGFSGRLLQAAFSGMETKIESLSDVLMKLKDSFDRGVIIQSVFLSAKMNEKVQGLVESDLLQSLKPAQYNAALRDECLHGTRKDLLTEITEQLSSTTTASDIIWLYGVAGSGKSAIANTVAQYFRTLHRLGAFIFFDRDNPSTSDIRGVLHHIAHRIAESNIHVRKAICDALCADATLVDADYRTQFQRLLLDPLIAAAPYIFGPIVIIVDALDECLDSTSRKALLSLIAGDMAKLPPAVRLFITSRPDSDITRVLRAKSHVASRQLDITTEDTKRDIYLYLHQCMQNLRIEWPDLEPQWPEERNIQLLATYTGGLFIWAATAYKFLQNFDPQSRLTQLLDAGEIINSNLDQLYCVALEHTADWSDSTFSSSALSILACVVLSREPLTVKTLISILDPVLEGLKVAKALQYLACVLQYGPGAPIRTLHASFSDYVVDSRRSRTKPWFVDIQLQSQFLATRCFQVLATKLQFNICGIETSHLRNSDLSDLSGRIERHIPEDLRYASHFWAHHLQAATASSGVLDRLRQFTSHYFLYWLEVLSLLGEVSEAHGALEIAERYAQGKDQDLTALLHDGMKFIAGFAPAIAQSMPHLYVSALAMAPRESVVRQHYKKHFRRTMQYEAAFADTWGSLIKVLPDQGSVVSSVAFSHDNARIVCGSHDGMVRIWNSQTGFLVAGPFESHSNWITSVAFSHDSTRVVSGSGDRTVRVWDSQTGIMVAGPFEGHSDWITSVAFSHDSTRVVSGSDDCTLLIWDSQTGAVIAGPFEGHSDRITSVAFSHDSNRVVSGSTDFTVRVWDSYTGIMVAGPFEGHSDWVMSVAFSHDSARIVSGSDDRTLRIWDSHTAVLVAGPFESHSLINSVAFSPDSTRIVSGSDDGTVCIWDSQTAAIHVGPFTGHSHSITSVAFSHDSTRVVSGSYDHTVRIWSSQAEVVVAEPEPFQGHTKSISSVAFSHDSARVVSGSDDHTLRIWDSRTGAIVAGPFEGHSGRITSVAFSHDSTRVVSGSGDRTVRVWDSQTGIMVAGPFEGHSDWITSVAFSHDSTRVVSGSGDRTVRVWDSQTGIMVAGPFEGHSDWITSVAFSHDSTRVVSGSDDCTLLIWNSQTGAVVAGPFEGHSDRVTSVAFSHDGTRVVSGSADFTVRVWDSHIGSIAAGPFEGHSEPIYSVGFSHEGTRIISGSGDCTVRIWNSKTGAVVAGPFEGHTECITSVAFSHDSTLFVSGSYDCTVRIWNSHHASVPSDRNSSQDLDSKVIIFVDGWILNSASDRIFWVPPWLRDQTCLPWNTRVIGPRVCNLDWRNFVHGRDWIKCFSPR</sequence>
<dbReference type="InterPro" id="IPR007111">
    <property type="entry name" value="NACHT_NTPase"/>
</dbReference>
<feature type="repeat" description="WD" evidence="3">
    <location>
        <begin position="1157"/>
        <end position="1198"/>
    </location>
</feature>
<dbReference type="PANTHER" id="PTHR22847">
    <property type="entry name" value="WD40 REPEAT PROTEIN"/>
    <property type="match status" value="1"/>
</dbReference>
<feature type="repeat" description="WD" evidence="3">
    <location>
        <begin position="1114"/>
        <end position="1155"/>
    </location>
</feature>
<keyword evidence="2" id="KW-0677">Repeat</keyword>
<feature type="repeat" description="WD" evidence="3">
    <location>
        <begin position="1286"/>
        <end position="1318"/>
    </location>
</feature>
<feature type="repeat" description="WD" evidence="3">
    <location>
        <begin position="812"/>
        <end position="848"/>
    </location>
</feature>
<evidence type="ECO:0000256" key="1">
    <source>
        <dbReference type="ARBA" id="ARBA00022574"/>
    </source>
</evidence>
<name>A0AAV9Z122_9AGAR</name>
<dbReference type="Pfam" id="PF24883">
    <property type="entry name" value="NPHP3_N"/>
    <property type="match status" value="1"/>
</dbReference>
<dbReference type="InterPro" id="IPR011047">
    <property type="entry name" value="Quinoprotein_ADH-like_sf"/>
</dbReference>
<dbReference type="CDD" id="cd02019">
    <property type="entry name" value="NK"/>
    <property type="match status" value="1"/>
</dbReference>
<reference evidence="5 6" key="1">
    <citation type="journal article" date="2024" name="J Genomics">
        <title>Draft genome sequencing and assembly of Favolaschia claudopus CIRM-BRFM 2984 isolated from oak limbs.</title>
        <authorList>
            <person name="Navarro D."/>
            <person name="Drula E."/>
            <person name="Chaduli D."/>
            <person name="Cazenave R."/>
            <person name="Ahrendt S."/>
            <person name="Wang J."/>
            <person name="Lipzen A."/>
            <person name="Daum C."/>
            <person name="Barry K."/>
            <person name="Grigoriev I.V."/>
            <person name="Favel A."/>
            <person name="Rosso M.N."/>
            <person name="Martin F."/>
        </authorList>
    </citation>
    <scope>NUCLEOTIDE SEQUENCE [LARGE SCALE GENOMIC DNA]</scope>
    <source>
        <strain evidence="5 6">CIRM-BRFM 2984</strain>
    </source>
</reference>
<protein>
    <submittedName>
        <fullName evidence="5">WD40 repeat-like protein</fullName>
    </submittedName>
</protein>
<dbReference type="SUPFAM" id="SSF50978">
    <property type="entry name" value="WD40 repeat-like"/>
    <property type="match status" value="2"/>
</dbReference>
<dbReference type="GO" id="GO:0005634">
    <property type="term" value="C:nucleus"/>
    <property type="evidence" value="ECO:0007669"/>
    <property type="project" value="TreeGrafter"/>
</dbReference>
<evidence type="ECO:0000256" key="2">
    <source>
        <dbReference type="ARBA" id="ARBA00022737"/>
    </source>
</evidence>
<dbReference type="InterPro" id="IPR015943">
    <property type="entry name" value="WD40/YVTN_repeat-like_dom_sf"/>
</dbReference>
<comment type="caution">
    <text evidence="5">The sequence shown here is derived from an EMBL/GenBank/DDBJ whole genome shotgun (WGS) entry which is preliminary data.</text>
</comment>
<feature type="repeat" description="WD" evidence="3">
    <location>
        <begin position="898"/>
        <end position="939"/>
    </location>
</feature>
<dbReference type="Proteomes" id="UP001362999">
    <property type="component" value="Unassembled WGS sequence"/>
</dbReference>
<feature type="repeat" description="WD" evidence="3">
    <location>
        <begin position="1033"/>
        <end position="1058"/>
    </location>
</feature>
<dbReference type="Gene3D" id="3.40.50.300">
    <property type="entry name" value="P-loop containing nucleotide triphosphate hydrolases"/>
    <property type="match status" value="1"/>
</dbReference>
<dbReference type="EMBL" id="JAWWNJ010000249">
    <property type="protein sequence ID" value="KAK6966959.1"/>
    <property type="molecule type" value="Genomic_DNA"/>
</dbReference>
<dbReference type="PROSITE" id="PS50837">
    <property type="entry name" value="NACHT"/>
    <property type="match status" value="1"/>
</dbReference>
<keyword evidence="6" id="KW-1185">Reference proteome</keyword>
<dbReference type="PANTHER" id="PTHR22847:SF637">
    <property type="entry name" value="WD REPEAT DOMAIN 5B"/>
    <property type="match status" value="1"/>
</dbReference>
<dbReference type="PROSITE" id="PS00678">
    <property type="entry name" value="WD_REPEATS_1"/>
    <property type="match status" value="7"/>
</dbReference>
<proteinExistence type="predicted"/>